<evidence type="ECO:0000256" key="1">
    <source>
        <dbReference type="SAM" id="MobiDB-lite"/>
    </source>
</evidence>
<accession>A0AAN8WTS8</accession>
<gene>
    <name evidence="2" type="ORF">SK128_017142</name>
</gene>
<reference evidence="2 3" key="1">
    <citation type="submission" date="2023-11" db="EMBL/GenBank/DDBJ databases">
        <title>Halocaridina rubra genome assembly.</title>
        <authorList>
            <person name="Smith C."/>
        </authorList>
    </citation>
    <scope>NUCLEOTIDE SEQUENCE [LARGE SCALE GENOMIC DNA]</scope>
    <source>
        <strain evidence="2">EP-1</strain>
        <tissue evidence="2">Whole</tissue>
    </source>
</reference>
<protein>
    <submittedName>
        <fullName evidence="2">Uncharacterized protein</fullName>
    </submittedName>
</protein>
<feature type="compositionally biased region" description="Basic and acidic residues" evidence="1">
    <location>
        <begin position="1"/>
        <end position="11"/>
    </location>
</feature>
<sequence length="68" mass="7167">MGEGRWGREGTEGSLQDGTPPIVSDGISPFQTLVARQPAPVLYRSSLHVSYCNISPVSSASAAAIFVF</sequence>
<comment type="caution">
    <text evidence="2">The sequence shown here is derived from an EMBL/GenBank/DDBJ whole genome shotgun (WGS) entry which is preliminary data.</text>
</comment>
<dbReference type="EMBL" id="JAXCGZ010015491">
    <property type="protein sequence ID" value="KAK7070196.1"/>
    <property type="molecule type" value="Genomic_DNA"/>
</dbReference>
<feature type="region of interest" description="Disordered" evidence="1">
    <location>
        <begin position="1"/>
        <end position="24"/>
    </location>
</feature>
<feature type="non-terminal residue" evidence="2">
    <location>
        <position position="68"/>
    </location>
</feature>
<organism evidence="2 3">
    <name type="scientific">Halocaridina rubra</name>
    <name type="common">Hawaiian red shrimp</name>
    <dbReference type="NCBI Taxonomy" id="373956"/>
    <lineage>
        <taxon>Eukaryota</taxon>
        <taxon>Metazoa</taxon>
        <taxon>Ecdysozoa</taxon>
        <taxon>Arthropoda</taxon>
        <taxon>Crustacea</taxon>
        <taxon>Multicrustacea</taxon>
        <taxon>Malacostraca</taxon>
        <taxon>Eumalacostraca</taxon>
        <taxon>Eucarida</taxon>
        <taxon>Decapoda</taxon>
        <taxon>Pleocyemata</taxon>
        <taxon>Caridea</taxon>
        <taxon>Atyoidea</taxon>
        <taxon>Atyidae</taxon>
        <taxon>Halocaridina</taxon>
    </lineage>
</organism>
<evidence type="ECO:0000313" key="2">
    <source>
        <dbReference type="EMBL" id="KAK7070196.1"/>
    </source>
</evidence>
<dbReference type="AlphaFoldDB" id="A0AAN8WTS8"/>
<name>A0AAN8WTS8_HALRR</name>
<keyword evidence="3" id="KW-1185">Reference proteome</keyword>
<dbReference type="Proteomes" id="UP001381693">
    <property type="component" value="Unassembled WGS sequence"/>
</dbReference>
<evidence type="ECO:0000313" key="3">
    <source>
        <dbReference type="Proteomes" id="UP001381693"/>
    </source>
</evidence>
<proteinExistence type="predicted"/>